<comment type="similarity">
    <text evidence="3">Belongs to the metallo-dependent hydrolases superfamily. Hydantoinase/dihydropyrimidinase family.</text>
</comment>
<dbReference type="eggNOG" id="COG0044">
    <property type="taxonomic scope" value="Bacteria"/>
</dbReference>
<dbReference type="Gene3D" id="3.20.20.140">
    <property type="entry name" value="Metal-dependent hydrolases"/>
    <property type="match status" value="1"/>
</dbReference>
<dbReference type="InterPro" id="IPR011059">
    <property type="entry name" value="Metal-dep_hydrolase_composite"/>
</dbReference>
<evidence type="ECO:0000313" key="8">
    <source>
        <dbReference type="EMBL" id="CCV03860.1"/>
    </source>
</evidence>
<dbReference type="PROSITE" id="PS00482">
    <property type="entry name" value="DIHYDROOROTASE_1"/>
    <property type="match status" value="1"/>
</dbReference>
<organism evidence="8 9">
    <name type="scientific">Mesorhizobium metallidurans STM 2683</name>
    <dbReference type="NCBI Taxonomy" id="1297569"/>
    <lineage>
        <taxon>Bacteria</taxon>
        <taxon>Pseudomonadati</taxon>
        <taxon>Pseudomonadota</taxon>
        <taxon>Alphaproteobacteria</taxon>
        <taxon>Hyphomicrobiales</taxon>
        <taxon>Phyllobacteriaceae</taxon>
        <taxon>Mesorhizobium</taxon>
    </lineage>
</organism>
<comment type="function">
    <text evidence="2">Catalyzes the reversible cyclization of carbamoyl aspartate to dihydroorotate.</text>
</comment>
<dbReference type="EMBL" id="CAUM01000018">
    <property type="protein sequence ID" value="CCV03860.1"/>
    <property type="molecule type" value="Genomic_DNA"/>
</dbReference>
<comment type="cofactor">
    <cofactor evidence="1">
        <name>Zn(2+)</name>
        <dbReference type="ChEBI" id="CHEBI:29105"/>
    </cofactor>
</comment>
<evidence type="ECO:0000256" key="6">
    <source>
        <dbReference type="ARBA" id="ARBA00022801"/>
    </source>
</evidence>
<dbReference type="PANTHER" id="PTHR43668">
    <property type="entry name" value="ALLANTOINASE"/>
    <property type="match status" value="1"/>
</dbReference>
<protein>
    <submittedName>
        <fullName evidence="8">Amidohydrolase</fullName>
    </submittedName>
</protein>
<dbReference type="InterPro" id="IPR032466">
    <property type="entry name" value="Metal_Hydrolase"/>
</dbReference>
<evidence type="ECO:0000256" key="1">
    <source>
        <dbReference type="ARBA" id="ARBA00001947"/>
    </source>
</evidence>
<name>M5EI21_9HYPH</name>
<dbReference type="Pfam" id="PF01979">
    <property type="entry name" value="Amidohydro_1"/>
    <property type="match status" value="1"/>
</dbReference>
<dbReference type="FunFam" id="3.20.20.140:FF:000174">
    <property type="entry name" value="Dihydropyrimidinase-related protein 2"/>
    <property type="match status" value="1"/>
</dbReference>
<proteinExistence type="inferred from homology"/>
<dbReference type="Proteomes" id="UP000012062">
    <property type="component" value="Unassembled WGS sequence"/>
</dbReference>
<comment type="similarity">
    <text evidence="4">Belongs to the metallo-dependent hydrolases superfamily. DHOase family. Class I DHOase subfamily.</text>
</comment>
<evidence type="ECO:0000256" key="5">
    <source>
        <dbReference type="ARBA" id="ARBA00022723"/>
    </source>
</evidence>
<sequence length="453" mass="47949">MTAFDVLLRGGQMVDADGIQRLDLGFSDGRIAARLAPNEPAEAARIVRVDGKFLLPGLVDAHVHLREPGMVWKEDFASGTLAAITGGVTTVLVMPTDDAWTMSAADFRAKRALAQGRIFCDVGLQVAVGRDHFELAELARLGATSFEIFTSDVPADFLHASTAEMQAAVEAVRAAGGIAAISPGDQSILDAELARLTPGRSTAADFVRSRPGHAEAQGIARAILVAAQAGAPIHIRQSNSRQGMATFRRLRDLADVSIETSPQCLMFTASDYDRLGPAAKASPPWRDAADREAVRAAVADGVIDIIVTDHAPHLMTEKLALAEDFAAVPGGFPGVQTLLATLLILVDDGLIGLSDLVRLAASRPAERFGLGARKGRLQAGFDADVLVLDPNRRTTIRGADQLSKAGYTPFEGMSTSFFLERVFLRGQDVSEHEVSGKSGLAGKARGVVVAAER</sequence>
<gene>
    <name evidence="8" type="ORF">MESS2_1140035</name>
</gene>
<keyword evidence="9" id="KW-1185">Reference proteome</keyword>
<evidence type="ECO:0000313" key="9">
    <source>
        <dbReference type="Proteomes" id="UP000012062"/>
    </source>
</evidence>
<dbReference type="AlphaFoldDB" id="M5EI21"/>
<dbReference type="GO" id="GO:0004038">
    <property type="term" value="F:allantoinase activity"/>
    <property type="evidence" value="ECO:0007669"/>
    <property type="project" value="TreeGrafter"/>
</dbReference>
<feature type="domain" description="Amidohydrolase-related" evidence="7">
    <location>
        <begin position="53"/>
        <end position="427"/>
    </location>
</feature>
<dbReference type="GO" id="GO:0005737">
    <property type="term" value="C:cytoplasm"/>
    <property type="evidence" value="ECO:0007669"/>
    <property type="project" value="TreeGrafter"/>
</dbReference>
<keyword evidence="6 8" id="KW-0378">Hydrolase</keyword>
<dbReference type="GO" id="GO:0006145">
    <property type="term" value="P:purine nucleobase catabolic process"/>
    <property type="evidence" value="ECO:0007669"/>
    <property type="project" value="TreeGrafter"/>
</dbReference>
<evidence type="ECO:0000256" key="4">
    <source>
        <dbReference type="ARBA" id="ARBA00010286"/>
    </source>
</evidence>
<comment type="caution">
    <text evidence="8">The sequence shown here is derived from an EMBL/GenBank/DDBJ whole genome shotgun (WGS) entry which is preliminary data.</text>
</comment>
<evidence type="ECO:0000256" key="2">
    <source>
        <dbReference type="ARBA" id="ARBA00002368"/>
    </source>
</evidence>
<dbReference type="PROSITE" id="PS00483">
    <property type="entry name" value="DIHYDROOROTASE_2"/>
    <property type="match status" value="1"/>
</dbReference>
<accession>M5EI21</accession>
<dbReference type="OrthoDB" id="9775759at2"/>
<dbReference type="GO" id="GO:0046872">
    <property type="term" value="F:metal ion binding"/>
    <property type="evidence" value="ECO:0007669"/>
    <property type="project" value="UniProtKB-KW"/>
</dbReference>
<dbReference type="InterPro" id="IPR050138">
    <property type="entry name" value="DHOase/Allantoinase_Hydrolase"/>
</dbReference>
<keyword evidence="5" id="KW-0479">Metal-binding</keyword>
<evidence type="ECO:0000259" key="7">
    <source>
        <dbReference type="Pfam" id="PF01979"/>
    </source>
</evidence>
<dbReference type="InterPro" id="IPR006680">
    <property type="entry name" value="Amidohydro-rel"/>
</dbReference>
<dbReference type="SUPFAM" id="SSF51338">
    <property type="entry name" value="Composite domain of metallo-dependent hydrolases"/>
    <property type="match status" value="1"/>
</dbReference>
<dbReference type="SUPFAM" id="SSF51556">
    <property type="entry name" value="Metallo-dependent hydrolases"/>
    <property type="match status" value="1"/>
</dbReference>
<dbReference type="PANTHER" id="PTHR43668:SF2">
    <property type="entry name" value="ALLANTOINASE"/>
    <property type="match status" value="1"/>
</dbReference>
<dbReference type="InterPro" id="IPR002195">
    <property type="entry name" value="Dihydroorotase_CS"/>
</dbReference>
<evidence type="ECO:0000256" key="3">
    <source>
        <dbReference type="ARBA" id="ARBA00008829"/>
    </source>
</evidence>
<dbReference type="STRING" id="1297569.MESS2_1140035"/>
<dbReference type="RefSeq" id="WP_008872842.1">
    <property type="nucleotide sequence ID" value="NZ_CAUM01000018.1"/>
</dbReference>
<dbReference type="Gene3D" id="2.30.40.10">
    <property type="entry name" value="Urease, subunit C, domain 1"/>
    <property type="match status" value="1"/>
</dbReference>
<reference evidence="8 9" key="1">
    <citation type="submission" date="2013-02" db="EMBL/GenBank/DDBJ databases">
        <authorList>
            <person name="Genoscope - CEA"/>
        </authorList>
    </citation>
    <scope>NUCLEOTIDE SEQUENCE [LARGE SCALE GENOMIC DNA]</scope>
    <source>
        <strain evidence="8 9">STM 2683</strain>
    </source>
</reference>